<evidence type="ECO:0000259" key="1">
    <source>
        <dbReference type="SMART" id="SM01248"/>
    </source>
</evidence>
<reference evidence="3" key="1">
    <citation type="journal article" date="2015" name="Genome">
        <title>Whole Genome Sequence of the Non-Microcystin-Producing Microcystis aeruginosa Strain NIES-44.</title>
        <authorList>
            <person name="Okano K."/>
            <person name="Miyata N."/>
            <person name="Ozaki Y."/>
        </authorList>
    </citation>
    <scope>NUCLEOTIDE SEQUENCE [LARGE SCALE GENOMIC DNA]</scope>
    <source>
        <strain evidence="3">NIES-44</strain>
    </source>
</reference>
<dbReference type="SUPFAM" id="SSF52833">
    <property type="entry name" value="Thioredoxin-like"/>
    <property type="match status" value="1"/>
</dbReference>
<comment type="caution">
    <text evidence="2">The sequence shown here is derived from an EMBL/GenBank/DDBJ whole genome shotgun (WGS) entry which is preliminary data.</text>
</comment>
<sequence>MTTSAIVLPDIFKGIALFTPGGDLIYCIDPDKQTHWHLNLCAALQSALGLPEPPHFLVPSFTATIDRWRDPYSHRIHTRAEVYPLVRRYQPLLNAIFATDERAWFTVPWQEQSSNPTILETYRQQFPQLWQSHDLILRYQERPATTSGISADSDYTNPSPKGYVLRLFVSGNNANTKHTLESIHQLLERELHHPYTLKVIDISKHPEQAESNHVSAIPTLVRVWPQPVKRIVGEFEDLPRVLQIIATA</sequence>
<protein>
    <submittedName>
        <fullName evidence="2">Circadian oscillation regulator KaiB</fullName>
    </submittedName>
</protein>
<dbReference type="PANTHER" id="PTHR41709:SF2">
    <property type="entry name" value="CIRCADIAN CLOCK PROTEIN KAIB2"/>
    <property type="match status" value="1"/>
</dbReference>
<gene>
    <name evidence="2" type="ORF">N44_01107</name>
</gene>
<dbReference type="RefSeq" id="WP_045358369.1">
    <property type="nucleotide sequence ID" value="NZ_BBPA01000021.1"/>
</dbReference>
<dbReference type="Proteomes" id="UP000030321">
    <property type="component" value="Unassembled WGS sequence"/>
</dbReference>
<dbReference type="InterPro" id="IPR011649">
    <property type="entry name" value="KaiB_domain"/>
</dbReference>
<dbReference type="SMART" id="SM01248">
    <property type="entry name" value="KaiB"/>
    <property type="match status" value="1"/>
</dbReference>
<dbReference type="PANTHER" id="PTHR41709">
    <property type="entry name" value="KAIB-LIKE PROTEIN 1"/>
    <property type="match status" value="1"/>
</dbReference>
<evidence type="ECO:0000313" key="2">
    <source>
        <dbReference type="EMBL" id="GAL92549.1"/>
    </source>
</evidence>
<dbReference type="CDD" id="cd02978">
    <property type="entry name" value="KaiB_like"/>
    <property type="match status" value="1"/>
</dbReference>
<feature type="domain" description="KaiB" evidence="1">
    <location>
        <begin position="166"/>
        <end position="247"/>
    </location>
</feature>
<dbReference type="EMBL" id="BBPA01000021">
    <property type="protein sequence ID" value="GAL92549.1"/>
    <property type="molecule type" value="Genomic_DNA"/>
</dbReference>
<dbReference type="InterPro" id="IPR039022">
    <property type="entry name" value="KaiB-like"/>
</dbReference>
<dbReference type="GO" id="GO:0048511">
    <property type="term" value="P:rhythmic process"/>
    <property type="evidence" value="ECO:0007669"/>
    <property type="project" value="InterPro"/>
</dbReference>
<dbReference type="Gene3D" id="3.40.30.10">
    <property type="entry name" value="Glutaredoxin"/>
    <property type="match status" value="1"/>
</dbReference>
<accession>A0A0A1VSH8</accession>
<organism evidence="2 3">
    <name type="scientific">Microcystis aeruginosa NIES-44</name>
    <dbReference type="NCBI Taxonomy" id="449439"/>
    <lineage>
        <taxon>Bacteria</taxon>
        <taxon>Bacillati</taxon>
        <taxon>Cyanobacteriota</taxon>
        <taxon>Cyanophyceae</taxon>
        <taxon>Oscillatoriophycideae</taxon>
        <taxon>Chroococcales</taxon>
        <taxon>Microcystaceae</taxon>
        <taxon>Microcystis</taxon>
    </lineage>
</organism>
<name>A0A0A1VSH8_MICAE</name>
<dbReference type="Pfam" id="PF07689">
    <property type="entry name" value="KaiB"/>
    <property type="match status" value="1"/>
</dbReference>
<dbReference type="InterPro" id="IPR036249">
    <property type="entry name" value="Thioredoxin-like_sf"/>
</dbReference>
<dbReference type="AlphaFoldDB" id="A0A0A1VSH8"/>
<proteinExistence type="predicted"/>
<evidence type="ECO:0000313" key="3">
    <source>
        <dbReference type="Proteomes" id="UP000030321"/>
    </source>
</evidence>